<dbReference type="GO" id="GO:0015658">
    <property type="term" value="F:branched-chain amino acid transmembrane transporter activity"/>
    <property type="evidence" value="ECO:0007669"/>
    <property type="project" value="InterPro"/>
</dbReference>
<proteinExistence type="predicted"/>
<feature type="non-terminal residue" evidence="2">
    <location>
        <position position="91"/>
    </location>
</feature>
<evidence type="ECO:0000256" key="1">
    <source>
        <dbReference type="SAM" id="Phobius"/>
    </source>
</evidence>
<dbReference type="EMBL" id="UINC01144885">
    <property type="protein sequence ID" value="SVD34683.1"/>
    <property type="molecule type" value="Genomic_DNA"/>
</dbReference>
<dbReference type="GO" id="GO:0005886">
    <property type="term" value="C:plasma membrane"/>
    <property type="evidence" value="ECO:0007669"/>
    <property type="project" value="TreeGrafter"/>
</dbReference>
<name>A0A382UK77_9ZZZZ</name>
<keyword evidence="1" id="KW-1133">Transmembrane helix</keyword>
<organism evidence="2">
    <name type="scientific">marine metagenome</name>
    <dbReference type="NCBI Taxonomy" id="408172"/>
    <lineage>
        <taxon>unclassified sequences</taxon>
        <taxon>metagenomes</taxon>
        <taxon>ecological metagenomes</taxon>
    </lineage>
</organism>
<dbReference type="PANTHER" id="PTHR30482">
    <property type="entry name" value="HIGH-AFFINITY BRANCHED-CHAIN AMINO ACID TRANSPORT SYSTEM PERMEASE"/>
    <property type="match status" value="1"/>
</dbReference>
<protein>
    <recommendedName>
        <fullName evidence="3">Branched-chain amino acid ABC transporter permease</fullName>
    </recommendedName>
</protein>
<evidence type="ECO:0000313" key="2">
    <source>
        <dbReference type="EMBL" id="SVD34683.1"/>
    </source>
</evidence>
<dbReference type="AlphaFoldDB" id="A0A382UK77"/>
<dbReference type="PANTHER" id="PTHR30482:SF20">
    <property type="entry name" value="HIGH-AFFINITY BRANCHED-CHAIN AMINO ACID TRANSPORT SYSTEM PERMEASE PROTEIN LIVM"/>
    <property type="match status" value="1"/>
</dbReference>
<keyword evidence="1" id="KW-0812">Transmembrane</keyword>
<feature type="transmembrane region" description="Helical" evidence="1">
    <location>
        <begin position="68"/>
        <end position="90"/>
    </location>
</feature>
<evidence type="ECO:0008006" key="3">
    <source>
        <dbReference type="Google" id="ProtNLM"/>
    </source>
</evidence>
<accession>A0A382UK77</accession>
<gene>
    <name evidence="2" type="ORF">METZ01_LOCUS387537</name>
</gene>
<reference evidence="2" key="1">
    <citation type="submission" date="2018-05" db="EMBL/GenBank/DDBJ databases">
        <authorList>
            <person name="Lanie J.A."/>
            <person name="Ng W.-L."/>
            <person name="Kazmierczak K.M."/>
            <person name="Andrzejewski T.M."/>
            <person name="Davidsen T.M."/>
            <person name="Wayne K.J."/>
            <person name="Tettelin H."/>
            <person name="Glass J.I."/>
            <person name="Rusch D."/>
            <person name="Podicherti R."/>
            <person name="Tsui H.-C.T."/>
            <person name="Winkler M.E."/>
        </authorList>
    </citation>
    <scope>NUCLEOTIDE SEQUENCE</scope>
</reference>
<sequence>MQFFLGKRTFLIVLFGALLLIPIFSTETQIFNAYQFNKYHIFIANLVMLYIILSLGLNMLIGFAGQLAFANAAMYGIGAYGAGLLMMHFAW</sequence>
<feature type="transmembrane region" description="Helical" evidence="1">
    <location>
        <begin position="41"/>
        <end position="61"/>
    </location>
</feature>
<keyword evidence="1" id="KW-0472">Membrane</keyword>
<dbReference type="InterPro" id="IPR043428">
    <property type="entry name" value="LivM-like"/>
</dbReference>